<evidence type="ECO:0000256" key="1">
    <source>
        <dbReference type="ARBA" id="ARBA00022763"/>
    </source>
</evidence>
<evidence type="ECO:0000313" key="3">
    <source>
        <dbReference type="EMBL" id="RKD34267.1"/>
    </source>
</evidence>
<keyword evidence="1" id="KW-0227">DNA damage</keyword>
<sequence>MSTNIKRRLVIENDEKNYTINDVLLISSKIGIPVVFDNLHHEINGDNSDIKEIILKCRKTWREKDGLQKIHYSQQAKGKKVGKHSDTIEPKTFLNFLKKIKGIDLDIMFEVKDKNISVEKIHDILKNKAHV</sequence>
<evidence type="ECO:0008006" key="5">
    <source>
        <dbReference type="Google" id="ProtNLM"/>
    </source>
</evidence>
<reference evidence="3 4" key="1">
    <citation type="submission" date="2016-08" db="EMBL/GenBank/DDBJ databases">
        <title>Novel Firmicutes and Novel Genomes.</title>
        <authorList>
            <person name="Poppleton D.I."/>
            <person name="Gribaldo S."/>
        </authorList>
    </citation>
    <scope>NUCLEOTIDE SEQUENCE [LARGE SCALE GENOMIC DNA]</scope>
    <source>
        <strain evidence="3 4">CTT3</strain>
    </source>
</reference>
<evidence type="ECO:0000256" key="2">
    <source>
        <dbReference type="ARBA" id="ARBA00023204"/>
    </source>
</evidence>
<name>A0A419T9Z1_9FIRM</name>
<dbReference type="EMBL" id="MCIB01000001">
    <property type="protein sequence ID" value="RKD34267.1"/>
    <property type="molecule type" value="Genomic_DNA"/>
</dbReference>
<dbReference type="AlphaFoldDB" id="A0A419T9Z1"/>
<proteinExistence type="predicted"/>
<dbReference type="GO" id="GO:0006289">
    <property type="term" value="P:nucleotide-excision repair"/>
    <property type="evidence" value="ECO:0007669"/>
    <property type="project" value="InterPro"/>
</dbReference>
<dbReference type="Pfam" id="PF03851">
    <property type="entry name" value="UvdE"/>
    <property type="match status" value="1"/>
</dbReference>
<dbReference type="Gene3D" id="3.20.20.150">
    <property type="entry name" value="Divalent-metal-dependent TIM barrel enzymes"/>
    <property type="match status" value="1"/>
</dbReference>
<dbReference type="PANTHER" id="PTHR31290">
    <property type="entry name" value="UV-DAMAGE ENDONUCLEASE"/>
    <property type="match status" value="1"/>
</dbReference>
<keyword evidence="4" id="KW-1185">Reference proteome</keyword>
<dbReference type="InterPro" id="IPR004601">
    <property type="entry name" value="UvdE"/>
</dbReference>
<protein>
    <recommendedName>
        <fullName evidence="5">UV damage repair endonuclease UvsE</fullName>
    </recommendedName>
</protein>
<dbReference type="Proteomes" id="UP000284177">
    <property type="component" value="Unassembled WGS sequence"/>
</dbReference>
<dbReference type="PANTHER" id="PTHR31290:SF5">
    <property type="entry name" value="UV-DAMAGE ENDONUCLEASE"/>
    <property type="match status" value="1"/>
</dbReference>
<keyword evidence="2" id="KW-0234">DNA repair</keyword>
<dbReference type="GO" id="GO:0009411">
    <property type="term" value="P:response to UV"/>
    <property type="evidence" value="ECO:0007669"/>
    <property type="project" value="InterPro"/>
</dbReference>
<dbReference type="GO" id="GO:0004519">
    <property type="term" value="F:endonuclease activity"/>
    <property type="evidence" value="ECO:0007669"/>
    <property type="project" value="InterPro"/>
</dbReference>
<evidence type="ECO:0000313" key="4">
    <source>
        <dbReference type="Proteomes" id="UP000284177"/>
    </source>
</evidence>
<gene>
    <name evidence="3" type="ORF">BET03_00085</name>
</gene>
<comment type="caution">
    <text evidence="3">The sequence shown here is derived from an EMBL/GenBank/DDBJ whole genome shotgun (WGS) entry which is preliminary data.</text>
</comment>
<organism evidence="3 4">
    <name type="scientific">Thermohalobacter berrensis</name>
    <dbReference type="NCBI Taxonomy" id="99594"/>
    <lineage>
        <taxon>Bacteria</taxon>
        <taxon>Bacillati</taxon>
        <taxon>Bacillota</taxon>
        <taxon>Tissierellia</taxon>
        <taxon>Tissierellales</taxon>
        <taxon>Thermohalobacteraceae</taxon>
        <taxon>Thermohalobacter</taxon>
    </lineage>
</organism>
<accession>A0A419T9Z1</accession>